<dbReference type="AlphaFoldDB" id="A0A6A6TL17"/>
<dbReference type="GO" id="GO:0046872">
    <property type="term" value="F:metal ion binding"/>
    <property type="evidence" value="ECO:0007669"/>
    <property type="project" value="UniProtKB-KW"/>
</dbReference>
<evidence type="ECO:0000256" key="8">
    <source>
        <dbReference type="ARBA" id="ARBA00048787"/>
    </source>
</evidence>
<keyword evidence="11" id="KW-1185">Reference proteome</keyword>
<evidence type="ECO:0000313" key="10">
    <source>
        <dbReference type="EMBL" id="KAF2659608.1"/>
    </source>
</evidence>
<organism evidence="10 11">
    <name type="scientific">Lophiostoma macrostomum CBS 122681</name>
    <dbReference type="NCBI Taxonomy" id="1314788"/>
    <lineage>
        <taxon>Eukaryota</taxon>
        <taxon>Fungi</taxon>
        <taxon>Dikarya</taxon>
        <taxon>Ascomycota</taxon>
        <taxon>Pezizomycotina</taxon>
        <taxon>Dothideomycetes</taxon>
        <taxon>Pleosporomycetidae</taxon>
        <taxon>Pleosporales</taxon>
        <taxon>Lophiostomataceae</taxon>
        <taxon>Lophiostoma</taxon>
    </lineage>
</organism>
<dbReference type="PANTHER" id="PTHR11409:SF42">
    <property type="entry name" value="ADENOSINE DEAMINASE-LIKE PROTEIN"/>
    <property type="match status" value="1"/>
</dbReference>
<protein>
    <submittedName>
        <fullName evidence="10">Metallo-dependent hydrolase</fullName>
    </submittedName>
</protein>
<evidence type="ECO:0000256" key="7">
    <source>
        <dbReference type="ARBA" id="ARBA00023080"/>
    </source>
</evidence>
<evidence type="ECO:0000256" key="4">
    <source>
        <dbReference type="ARBA" id="ARBA00022723"/>
    </source>
</evidence>
<keyword evidence="7" id="KW-0546">Nucleotide metabolism</keyword>
<dbReference type="FunFam" id="3.20.20.140:FF:000033">
    <property type="entry name" value="Adenosine deaminase-like protein"/>
    <property type="match status" value="1"/>
</dbReference>
<evidence type="ECO:0000256" key="6">
    <source>
        <dbReference type="ARBA" id="ARBA00022833"/>
    </source>
</evidence>
<dbReference type="CDD" id="cd00443">
    <property type="entry name" value="ADA_AMPD"/>
    <property type="match status" value="1"/>
</dbReference>
<evidence type="ECO:0000256" key="1">
    <source>
        <dbReference type="ARBA" id="ARBA00001947"/>
    </source>
</evidence>
<evidence type="ECO:0000256" key="2">
    <source>
        <dbReference type="ARBA" id="ARBA00006676"/>
    </source>
</evidence>
<keyword evidence="5 10" id="KW-0378">Hydrolase</keyword>
<reference evidence="10" key="1">
    <citation type="journal article" date="2020" name="Stud. Mycol.">
        <title>101 Dothideomycetes genomes: a test case for predicting lifestyles and emergence of pathogens.</title>
        <authorList>
            <person name="Haridas S."/>
            <person name="Albert R."/>
            <person name="Binder M."/>
            <person name="Bloem J."/>
            <person name="Labutti K."/>
            <person name="Salamov A."/>
            <person name="Andreopoulos B."/>
            <person name="Baker S."/>
            <person name="Barry K."/>
            <person name="Bills G."/>
            <person name="Bluhm B."/>
            <person name="Cannon C."/>
            <person name="Castanera R."/>
            <person name="Culley D."/>
            <person name="Daum C."/>
            <person name="Ezra D."/>
            <person name="Gonzalez J."/>
            <person name="Henrissat B."/>
            <person name="Kuo A."/>
            <person name="Liang C."/>
            <person name="Lipzen A."/>
            <person name="Lutzoni F."/>
            <person name="Magnuson J."/>
            <person name="Mondo S."/>
            <person name="Nolan M."/>
            <person name="Ohm R."/>
            <person name="Pangilinan J."/>
            <person name="Park H.-J."/>
            <person name="Ramirez L."/>
            <person name="Alfaro M."/>
            <person name="Sun H."/>
            <person name="Tritt A."/>
            <person name="Yoshinaga Y."/>
            <person name="Zwiers L.-H."/>
            <person name="Turgeon B."/>
            <person name="Goodwin S."/>
            <person name="Spatafora J."/>
            <person name="Crous P."/>
            <person name="Grigoriev I."/>
        </authorList>
    </citation>
    <scope>NUCLEOTIDE SEQUENCE</scope>
    <source>
        <strain evidence="10">CBS 122681</strain>
    </source>
</reference>
<evidence type="ECO:0000256" key="3">
    <source>
        <dbReference type="ARBA" id="ARBA00011245"/>
    </source>
</evidence>
<feature type="domain" description="Adenosine deaminase" evidence="9">
    <location>
        <begin position="19"/>
        <end position="343"/>
    </location>
</feature>
<dbReference type="GO" id="GO:0006154">
    <property type="term" value="P:adenosine catabolic process"/>
    <property type="evidence" value="ECO:0007669"/>
    <property type="project" value="TreeGrafter"/>
</dbReference>
<accession>A0A6A6TL17</accession>
<gene>
    <name evidence="10" type="ORF">K491DRAFT_622365</name>
</gene>
<comment type="catalytic activity">
    <reaction evidence="8">
        <text>N(6)-methyl-AMP + H2O + H(+) = IMP + methylamine</text>
        <dbReference type="Rhea" id="RHEA:16001"/>
        <dbReference type="ChEBI" id="CHEBI:15377"/>
        <dbReference type="ChEBI" id="CHEBI:15378"/>
        <dbReference type="ChEBI" id="CHEBI:58053"/>
        <dbReference type="ChEBI" id="CHEBI:59338"/>
        <dbReference type="ChEBI" id="CHEBI:144842"/>
    </reaction>
    <physiologicalReaction direction="left-to-right" evidence="8">
        <dbReference type="Rhea" id="RHEA:16002"/>
    </physiologicalReaction>
</comment>
<comment type="cofactor">
    <cofactor evidence="1">
        <name>Zn(2+)</name>
        <dbReference type="ChEBI" id="CHEBI:29105"/>
    </cofactor>
</comment>
<dbReference type="SUPFAM" id="SSF51556">
    <property type="entry name" value="Metallo-dependent hydrolases"/>
    <property type="match status" value="1"/>
</dbReference>
<dbReference type="Gene3D" id="3.20.20.140">
    <property type="entry name" value="Metal-dependent hydrolases"/>
    <property type="match status" value="1"/>
</dbReference>
<keyword evidence="4" id="KW-0479">Metal-binding</keyword>
<dbReference type="EMBL" id="MU004305">
    <property type="protein sequence ID" value="KAF2659608.1"/>
    <property type="molecule type" value="Genomic_DNA"/>
</dbReference>
<keyword evidence="6" id="KW-0862">Zinc</keyword>
<dbReference type="GO" id="GO:0046103">
    <property type="term" value="P:inosine biosynthetic process"/>
    <property type="evidence" value="ECO:0007669"/>
    <property type="project" value="TreeGrafter"/>
</dbReference>
<dbReference type="PANTHER" id="PTHR11409">
    <property type="entry name" value="ADENOSINE DEAMINASE"/>
    <property type="match status" value="1"/>
</dbReference>
<dbReference type="InterPro" id="IPR001365">
    <property type="entry name" value="A_deaminase_dom"/>
</dbReference>
<dbReference type="OrthoDB" id="272271at2759"/>
<dbReference type="InterPro" id="IPR032466">
    <property type="entry name" value="Metal_Hydrolase"/>
</dbReference>
<comment type="similarity">
    <text evidence="2">Belongs to the metallo-dependent hydrolases superfamily. Adenosine and AMP deaminases family.</text>
</comment>
<comment type="subunit">
    <text evidence="3">Monomer.</text>
</comment>
<name>A0A6A6TL17_9PLEO</name>
<dbReference type="InterPro" id="IPR006330">
    <property type="entry name" value="Ado/ade_deaminase"/>
</dbReference>
<sequence>MTAATPSAAVDVLFARRLPKIELHAHLTGSISRSCLHDIWADRKTRDPQLELEDPFVAMPPGKVDYDINTFFPLFSSYIYRLCNTIDSIVYSTKAVLQDFQRDGVVYLELRTTPRRVTEQGISKDDYIKTVVAQLREHNRDKSNSLQAFLIISVDRRNTVAEAEEAVDLAIKYQPDGVVGIDLCGDPAQGDVRIYTATFARAKAAGLKITLHFAETENSASDEELHTLLSWQPDRLGHVVHVNDEIRKAIERQDIGVELCLSCNVLAKMITGSYSDHHFSVWRHSTVPVALCTDDVGVFCSPLSHEYYLVAKHFGLDRHQLKALSEGAIRSIFTGAEQQSRLSKIFSDWIDDTIRA</sequence>
<dbReference type="GO" id="GO:0004000">
    <property type="term" value="F:adenosine deaminase activity"/>
    <property type="evidence" value="ECO:0007669"/>
    <property type="project" value="TreeGrafter"/>
</dbReference>
<evidence type="ECO:0000256" key="5">
    <source>
        <dbReference type="ARBA" id="ARBA00022801"/>
    </source>
</evidence>
<dbReference type="Pfam" id="PF00962">
    <property type="entry name" value="A_deaminase"/>
    <property type="match status" value="1"/>
</dbReference>
<dbReference type="Proteomes" id="UP000799324">
    <property type="component" value="Unassembled WGS sequence"/>
</dbReference>
<proteinExistence type="inferred from homology"/>
<dbReference type="GO" id="GO:0009117">
    <property type="term" value="P:nucleotide metabolic process"/>
    <property type="evidence" value="ECO:0007669"/>
    <property type="project" value="UniProtKB-KW"/>
</dbReference>
<evidence type="ECO:0000313" key="11">
    <source>
        <dbReference type="Proteomes" id="UP000799324"/>
    </source>
</evidence>
<evidence type="ECO:0000259" key="9">
    <source>
        <dbReference type="Pfam" id="PF00962"/>
    </source>
</evidence>